<reference evidence="2" key="1">
    <citation type="submission" date="2021-06" db="EMBL/GenBank/DDBJ databases">
        <authorList>
            <person name="Hodson N. C."/>
            <person name="Mongue J. A."/>
            <person name="Jaron S. K."/>
        </authorList>
    </citation>
    <scope>NUCLEOTIDE SEQUENCE</scope>
</reference>
<name>A0A8J2KXR0_9HEXA</name>
<protein>
    <recommendedName>
        <fullName evidence="1">AB hydrolase-1 domain-containing protein</fullName>
    </recommendedName>
</protein>
<accession>A0A8J2KXR0</accession>
<dbReference type="InterPro" id="IPR000073">
    <property type="entry name" value="AB_hydrolase_1"/>
</dbReference>
<dbReference type="OrthoDB" id="19657at2759"/>
<keyword evidence="3" id="KW-1185">Reference proteome</keyword>
<proteinExistence type="predicted"/>
<dbReference type="EMBL" id="CAJVCH010256331">
    <property type="protein sequence ID" value="CAG7733796.1"/>
    <property type="molecule type" value="Genomic_DNA"/>
</dbReference>
<dbReference type="AlphaFoldDB" id="A0A8J2KXR0"/>
<evidence type="ECO:0000313" key="3">
    <source>
        <dbReference type="Proteomes" id="UP000708208"/>
    </source>
</evidence>
<dbReference type="GO" id="GO:0017171">
    <property type="term" value="F:serine hydrolase activity"/>
    <property type="evidence" value="ECO:0007669"/>
    <property type="project" value="TreeGrafter"/>
</dbReference>
<dbReference type="PANTHER" id="PTHR46331">
    <property type="entry name" value="VALACYCLOVIR HYDROLASE"/>
    <property type="match status" value="1"/>
</dbReference>
<evidence type="ECO:0000313" key="2">
    <source>
        <dbReference type="EMBL" id="CAG7733796.1"/>
    </source>
</evidence>
<dbReference type="PANTHER" id="PTHR46331:SF2">
    <property type="entry name" value="VALACYCLOVIR HYDROLASE"/>
    <property type="match status" value="1"/>
</dbReference>
<sequence length="274" mass="31455">KNTRNVFLRRYCHTPNTTCGRVVVEDVSLFWEIYGQGPHPVLCIPGLAGSTVESFHPVWNLMSPEKYTLVGIDPPGQGRSYPPEVDLLSEELYTWKHARMANALMTELGYDKFSVLGWSNGGSAALVMGGAFPNRINKVICCNSPYRATKKTLRLVQAMTNLEKWPPDLRRRLVDFYGEAYLRKMLQNQVDFVIDDGQPHRDRMYKCVLEFSEKNFRPTLMVAGLKDMSWNPEEAECIRNTIRDCRLVTFPNCGHSHLEFVEDLVRISEEFLDE</sequence>
<organism evidence="2 3">
    <name type="scientific">Allacma fusca</name>
    <dbReference type="NCBI Taxonomy" id="39272"/>
    <lineage>
        <taxon>Eukaryota</taxon>
        <taxon>Metazoa</taxon>
        <taxon>Ecdysozoa</taxon>
        <taxon>Arthropoda</taxon>
        <taxon>Hexapoda</taxon>
        <taxon>Collembola</taxon>
        <taxon>Symphypleona</taxon>
        <taxon>Sminthuridae</taxon>
        <taxon>Allacma</taxon>
    </lineage>
</organism>
<evidence type="ECO:0000259" key="1">
    <source>
        <dbReference type="Pfam" id="PF00561"/>
    </source>
</evidence>
<comment type="caution">
    <text evidence="2">The sequence shown here is derived from an EMBL/GenBank/DDBJ whole genome shotgun (WGS) entry which is preliminary data.</text>
</comment>
<feature type="non-terminal residue" evidence="2">
    <location>
        <position position="1"/>
    </location>
</feature>
<dbReference type="Pfam" id="PF00561">
    <property type="entry name" value="Abhydrolase_1"/>
    <property type="match status" value="1"/>
</dbReference>
<dbReference type="Proteomes" id="UP000708208">
    <property type="component" value="Unassembled WGS sequence"/>
</dbReference>
<feature type="domain" description="AB hydrolase-1" evidence="1">
    <location>
        <begin position="40"/>
        <end position="170"/>
    </location>
</feature>
<gene>
    <name evidence="2" type="ORF">AFUS01_LOCUS22219</name>
</gene>